<gene>
    <name evidence="1" type="ORF">DS909_07530</name>
</gene>
<protein>
    <submittedName>
        <fullName evidence="1">Uncharacterized protein</fullName>
    </submittedName>
</protein>
<reference evidence="1 2" key="1">
    <citation type="submission" date="2018-07" db="EMBL/GenBank/DDBJ databases">
        <title>Modular assembly of carbohydrate-degrading microbial communities in the ocean.</title>
        <authorList>
            <person name="Enke T.N."/>
            <person name="Datta M.S."/>
            <person name="Schwartzman J.A."/>
            <person name="Cermak N."/>
            <person name="Schmitz D.A."/>
            <person name="Barrere J."/>
            <person name="Cordero O.X."/>
        </authorList>
    </citation>
    <scope>NUCLEOTIDE SEQUENCE [LARGE SCALE GENOMIC DNA]</scope>
    <source>
        <strain evidence="1 2">C3M10</strain>
    </source>
</reference>
<proteinExistence type="predicted"/>
<accession>A0A366X3U3</accession>
<dbReference type="AlphaFoldDB" id="A0A366X3U3"/>
<evidence type="ECO:0000313" key="2">
    <source>
        <dbReference type="Proteomes" id="UP000252706"/>
    </source>
</evidence>
<dbReference type="Proteomes" id="UP000252706">
    <property type="component" value="Unassembled WGS sequence"/>
</dbReference>
<sequence length="236" mass="26000">MMQSKPKLRKRQIDLLLLSIIRAYDHPDGKNEVDRLAEARAALFGEKRARGRTDAFDDLALFKILDANRKGELDGLRRAIAQRGGKPITPEWEAEIARDPKPIRTGAREFQNLAGSAASKDGLEDRLRRKARKPLSNREMAQIEALLDPKLSSLSKCSRSGDCEGSLSGHSESKGKLWSTRASISFFAGFRTVLLSFLIRSSGLCKAGPLPIFSGDDIAATQYAWAISLNSFAKPS</sequence>
<evidence type="ECO:0000313" key="1">
    <source>
        <dbReference type="EMBL" id="RBW57982.1"/>
    </source>
</evidence>
<comment type="caution">
    <text evidence="1">The sequence shown here is derived from an EMBL/GenBank/DDBJ whole genome shotgun (WGS) entry which is preliminary data.</text>
</comment>
<organism evidence="1 2">
    <name type="scientific">Phaeobacter gallaeciensis</name>
    <dbReference type="NCBI Taxonomy" id="60890"/>
    <lineage>
        <taxon>Bacteria</taxon>
        <taxon>Pseudomonadati</taxon>
        <taxon>Pseudomonadota</taxon>
        <taxon>Alphaproteobacteria</taxon>
        <taxon>Rhodobacterales</taxon>
        <taxon>Roseobacteraceae</taxon>
        <taxon>Phaeobacter</taxon>
    </lineage>
</organism>
<dbReference type="EMBL" id="QOCE01000017">
    <property type="protein sequence ID" value="RBW57982.1"/>
    <property type="molecule type" value="Genomic_DNA"/>
</dbReference>
<name>A0A366X3U3_9RHOB</name>